<evidence type="ECO:0000256" key="2">
    <source>
        <dbReference type="ARBA" id="ARBA00007405"/>
    </source>
</evidence>
<keyword evidence="7" id="KW-0547">Nucleotide-binding</keyword>
<keyword evidence="9" id="KW-0170">Cobalt</keyword>
<evidence type="ECO:0000256" key="10">
    <source>
        <dbReference type="ARBA" id="ARBA00025437"/>
    </source>
</evidence>
<evidence type="ECO:0000256" key="7">
    <source>
        <dbReference type="ARBA" id="ARBA00022741"/>
    </source>
</evidence>
<evidence type="ECO:0000256" key="4">
    <source>
        <dbReference type="ARBA" id="ARBA00014409"/>
    </source>
</evidence>
<comment type="catalytic activity">
    <reaction evidence="12">
        <text>a 2'-deoxyribonucleoside 5'-diphosphate + [thioredoxin]-disulfide + H2O = a ribonucleoside 5'-diphosphate + [thioredoxin]-dithiol</text>
        <dbReference type="Rhea" id="RHEA:23252"/>
        <dbReference type="Rhea" id="RHEA-COMP:10698"/>
        <dbReference type="Rhea" id="RHEA-COMP:10700"/>
        <dbReference type="ChEBI" id="CHEBI:15377"/>
        <dbReference type="ChEBI" id="CHEBI:29950"/>
        <dbReference type="ChEBI" id="CHEBI:50058"/>
        <dbReference type="ChEBI" id="CHEBI:57930"/>
        <dbReference type="ChEBI" id="CHEBI:73316"/>
        <dbReference type="EC" id="1.17.4.1"/>
    </reaction>
</comment>
<sequence>MRFKPLFAPLAADVAVEPREIERADAVEIVLAPSAWSDVQVEAWLDWTDAPFSSRPDLPLNGAVHDWAERLAHAGRDGGVFANAAEGRRFEAELTGAVLLGLTAVSDADDRASDALRLDLSEPEAERRLAQQAAVWRRDRLAAHAAEALAQALANVADAVARCEGDAAACADPASNPALTRAAHVARQCGAADADILRAIKGEGLSAGAAPPADAAQAPLIVLAQPDTAAVGGPLALAVAEAALEGPVVAVFTPADADAAADATLAARATLSLPALAAAFGDDFEEALAALTALLVTALDLTLDISSDDRRAAARPITLGLGGLADWAVAQDAAAPAAPASVLAAKLARWANAASADLAARLGPCAEWEAVKDETLAALTERGEPVEALRAHGRRHAMISLFADDAELSLRLGVSPFAATDVWQTADGEVERRLRPALAVALTRAGADVEAAERHLFGRRTLAEAPGASHARLRELGFTDLELEGIERALGSVEDFADAFAPPVLDEGFIGDVLGLTLAPGEALLPRLGFDEAAIRAAADHVFGRPDLSDWDAAPEALRSLLSRSGEALEADLRRAVEPFSDTPDLAPVTLDWRADRLDLARALADFALDGRRAAVLRRAEAPADFRLRLPEVEAPRRAEAALEAAPRTVERVVEKVIERDRTRRRLPDRRKGYIQKASVGGHKVYIHTGEYEDGELGEIFIDMHKEGAAFRSMMNNFAIAISIGLQYGVPLDEFVDAFVFTRFEPSGRVTGNDSIRSATSILDYVFRELGVSYLDRRELAQVTPEAANLDGMDGAPADAPQPVPAARFISKGFARGAAPDNLIVAPFGRKEPSPRTTPQVQAQAGPCPECGDLMLTDRNGTPVCGACGAAPKVQG</sequence>
<comment type="function">
    <text evidence="10">Catalyzes the reduction of ribonucleotides to deoxyribonucleotides. May function to provide a pool of deoxyribonucleotide precursors for DNA repair during oxygen limitation and/or for immediate growth after restoration of oxygen.</text>
</comment>
<dbReference type="InterPro" id="IPR024434">
    <property type="entry name" value="TSCPD_dom"/>
</dbReference>
<dbReference type="Gene3D" id="3.20.70.20">
    <property type="match status" value="1"/>
</dbReference>
<evidence type="ECO:0000256" key="1">
    <source>
        <dbReference type="ARBA" id="ARBA00001922"/>
    </source>
</evidence>
<name>A0ABZ2IKM7_9CAUL</name>
<dbReference type="Proteomes" id="UP001363460">
    <property type="component" value="Chromosome"/>
</dbReference>
<evidence type="ECO:0000256" key="9">
    <source>
        <dbReference type="ARBA" id="ARBA00023285"/>
    </source>
</evidence>
<dbReference type="PANTHER" id="PTHR43371">
    <property type="entry name" value="VITAMIN B12-DEPENDENT RIBONUCLEOTIDE REDUCTASE"/>
    <property type="match status" value="1"/>
</dbReference>
<evidence type="ECO:0000259" key="13">
    <source>
        <dbReference type="Pfam" id="PF12637"/>
    </source>
</evidence>
<evidence type="ECO:0000256" key="8">
    <source>
        <dbReference type="ARBA" id="ARBA00023002"/>
    </source>
</evidence>
<keyword evidence="8" id="KW-0560">Oxidoreductase</keyword>
<evidence type="ECO:0000256" key="3">
    <source>
        <dbReference type="ARBA" id="ARBA00012274"/>
    </source>
</evidence>
<evidence type="ECO:0000256" key="11">
    <source>
        <dbReference type="ARBA" id="ARBA00033050"/>
    </source>
</evidence>
<dbReference type="InterPro" id="IPR050862">
    <property type="entry name" value="RdRp_reductase_class-2"/>
</dbReference>
<evidence type="ECO:0000256" key="5">
    <source>
        <dbReference type="ARBA" id="ARBA00022628"/>
    </source>
</evidence>
<comment type="similarity">
    <text evidence="2">Belongs to the ribonucleoside diphosphate reductase class-2 family.</text>
</comment>
<organism evidence="14 15">
    <name type="scientific">Brevundimonas olei</name>
    <dbReference type="NCBI Taxonomy" id="657642"/>
    <lineage>
        <taxon>Bacteria</taxon>
        <taxon>Pseudomonadati</taxon>
        <taxon>Pseudomonadota</taxon>
        <taxon>Alphaproteobacteria</taxon>
        <taxon>Caulobacterales</taxon>
        <taxon>Caulobacteraceae</taxon>
        <taxon>Brevundimonas</taxon>
    </lineage>
</organism>
<keyword evidence="15" id="KW-1185">Reference proteome</keyword>
<dbReference type="SUPFAM" id="SSF51998">
    <property type="entry name" value="PFL-like glycyl radical enzymes"/>
    <property type="match status" value="1"/>
</dbReference>
<dbReference type="EC" id="1.17.4.1" evidence="3"/>
<dbReference type="RefSeq" id="WP_338578472.1">
    <property type="nucleotide sequence ID" value="NZ_CP146369.1"/>
</dbReference>
<comment type="cofactor">
    <cofactor evidence="1">
        <name>adenosylcob(III)alamin</name>
        <dbReference type="ChEBI" id="CHEBI:18408"/>
    </cofactor>
</comment>
<feature type="domain" description="TSCPD" evidence="13">
    <location>
        <begin position="667"/>
        <end position="770"/>
    </location>
</feature>
<gene>
    <name evidence="14" type="ORF">V8J38_07230</name>
</gene>
<protein>
    <recommendedName>
        <fullName evidence="4">Vitamin B12-dependent ribonucleotide reductase</fullName>
        <ecNumber evidence="3">1.17.4.1</ecNumber>
    </recommendedName>
    <alternativeName>
        <fullName evidence="11">Ribonucleoside-diphosphate reductase NrdJ</fullName>
    </alternativeName>
</protein>
<dbReference type="EMBL" id="CP146369">
    <property type="protein sequence ID" value="WWT56226.1"/>
    <property type="molecule type" value="Genomic_DNA"/>
</dbReference>
<accession>A0ABZ2IKM7</accession>
<evidence type="ECO:0000256" key="6">
    <source>
        <dbReference type="ARBA" id="ARBA00022634"/>
    </source>
</evidence>
<dbReference type="PANTHER" id="PTHR43371:SF1">
    <property type="entry name" value="RIBONUCLEOSIDE-DIPHOSPHATE REDUCTASE"/>
    <property type="match status" value="1"/>
</dbReference>
<evidence type="ECO:0000256" key="12">
    <source>
        <dbReference type="ARBA" id="ARBA00047754"/>
    </source>
</evidence>
<reference evidence="14 15" key="1">
    <citation type="submission" date="2024-02" db="EMBL/GenBank/DDBJ databases">
        <title>Distribution and functional of Brevundimonas-related endobacteria within Verticillium dahliae.</title>
        <authorList>
            <person name="Zeng H."/>
        </authorList>
    </citation>
    <scope>NUCLEOTIDE SEQUENCE [LARGE SCALE GENOMIC DNA]</scope>
    <source>
        <strain evidence="14 15">TRM 44200</strain>
    </source>
</reference>
<evidence type="ECO:0000313" key="14">
    <source>
        <dbReference type="EMBL" id="WWT56226.1"/>
    </source>
</evidence>
<proteinExistence type="inferred from homology"/>
<keyword evidence="6" id="KW-0237">DNA synthesis</keyword>
<dbReference type="Pfam" id="PF12637">
    <property type="entry name" value="TSCPD"/>
    <property type="match status" value="1"/>
</dbReference>
<keyword evidence="5" id="KW-0846">Cobalamin</keyword>
<evidence type="ECO:0000313" key="15">
    <source>
        <dbReference type="Proteomes" id="UP001363460"/>
    </source>
</evidence>